<dbReference type="SMART" id="SM01130">
    <property type="entry name" value="DHDPS"/>
    <property type="match status" value="1"/>
</dbReference>
<dbReference type="InterPro" id="IPR002220">
    <property type="entry name" value="DapA-like"/>
</dbReference>
<gene>
    <name evidence="2" type="ORF">K1X11_011900</name>
</gene>
<keyword evidence="1" id="KW-0456">Lyase</keyword>
<dbReference type="EMBL" id="CP139781">
    <property type="protein sequence ID" value="WRQ90114.1"/>
    <property type="molecule type" value="Genomic_DNA"/>
</dbReference>
<dbReference type="Pfam" id="PF00701">
    <property type="entry name" value="DHDPS"/>
    <property type="match status" value="1"/>
</dbReference>
<sequence>MTTTAVKNADDTWGILGTAVVPWNRDGEFDEGCFRQLVATLAKGLTKQLYIFGTAGEGYAVSDQQYARISQTFLGACREHRAEPMIGIISLSLPTIQGRIEQGRDLGCRTFQLSLPAWGVLNDVELDRFFAETCGRFPDCEFHHYNLRRSGRLLTSVEYRRVADAHSNLVGVKASTRDPAVVADLLTMSPRLKFFFTEFGYELARRITPQVGLLISLAAVDFAFARDFVSADAFRRKQMLPALEFLSGGIREIAAGGMHIDGAFDKMIARCALPEFPLRLLPPYVGATDADYEKFRTFLPSARG</sequence>
<organism evidence="2 3">
    <name type="scientific">Actomonas aquatica</name>
    <dbReference type="NCBI Taxonomy" id="2866162"/>
    <lineage>
        <taxon>Bacteria</taxon>
        <taxon>Pseudomonadati</taxon>
        <taxon>Verrucomicrobiota</taxon>
        <taxon>Opitutia</taxon>
        <taxon>Opitutales</taxon>
        <taxon>Opitutaceae</taxon>
        <taxon>Actomonas</taxon>
    </lineage>
</organism>
<dbReference type="RefSeq" id="WP_221031963.1">
    <property type="nucleotide sequence ID" value="NZ_CP139781.1"/>
</dbReference>
<reference evidence="2 3" key="1">
    <citation type="submission" date="2023-12" db="EMBL/GenBank/DDBJ databases">
        <title>Description of an unclassified Opitutus bacterium of Verrucomicrobiota.</title>
        <authorList>
            <person name="Zhang D.-F."/>
        </authorList>
    </citation>
    <scope>NUCLEOTIDE SEQUENCE [LARGE SCALE GENOMIC DNA]</scope>
    <source>
        <strain evidence="2 3">WL0086</strain>
    </source>
</reference>
<evidence type="ECO:0000313" key="2">
    <source>
        <dbReference type="EMBL" id="WRQ90114.1"/>
    </source>
</evidence>
<keyword evidence="3" id="KW-1185">Reference proteome</keyword>
<dbReference type="SUPFAM" id="SSF51569">
    <property type="entry name" value="Aldolase"/>
    <property type="match status" value="1"/>
</dbReference>
<dbReference type="InterPro" id="IPR013785">
    <property type="entry name" value="Aldolase_TIM"/>
</dbReference>
<accession>A0ABZ1CHQ1</accession>
<dbReference type="Gene3D" id="3.20.20.70">
    <property type="entry name" value="Aldolase class I"/>
    <property type="match status" value="1"/>
</dbReference>
<dbReference type="Proteomes" id="UP000738431">
    <property type="component" value="Chromosome"/>
</dbReference>
<name>A0ABZ1CHQ1_9BACT</name>
<evidence type="ECO:0000256" key="1">
    <source>
        <dbReference type="ARBA" id="ARBA00023239"/>
    </source>
</evidence>
<evidence type="ECO:0000313" key="3">
    <source>
        <dbReference type="Proteomes" id="UP000738431"/>
    </source>
</evidence>
<protein>
    <submittedName>
        <fullName evidence="2">Dihydrodipicolinate synthase family protein</fullName>
    </submittedName>
</protein>
<proteinExistence type="predicted"/>